<gene>
    <name evidence="14" type="primary">EGR_04341</name>
    <name evidence="12" type="ORF">EgrG_000677800</name>
</gene>
<dbReference type="PANTHER" id="PTHR23305:SF11">
    <property type="entry name" value="OBG-LIKE ATPASE 1"/>
    <property type="match status" value="1"/>
</dbReference>
<dbReference type="PROSITE" id="PS51710">
    <property type="entry name" value="G_OBG"/>
    <property type="match status" value="1"/>
</dbReference>
<dbReference type="SUPFAM" id="SSF52540">
    <property type="entry name" value="P-loop containing nucleoside triphosphate hydrolases"/>
    <property type="match status" value="1"/>
</dbReference>
<dbReference type="InterPro" id="IPR012675">
    <property type="entry name" value="Beta-grasp_dom_sf"/>
</dbReference>
<evidence type="ECO:0000313" key="14">
    <source>
        <dbReference type="WBParaSite" id="EgrG_000677800"/>
    </source>
</evidence>
<dbReference type="GO" id="GO:0005737">
    <property type="term" value="C:cytoplasm"/>
    <property type="evidence" value="ECO:0007669"/>
    <property type="project" value="UniProtKB-SubCell"/>
</dbReference>
<dbReference type="FunFam" id="3.10.20.30:FF:000029">
    <property type="entry name" value="Obg-like ATPase 1"/>
    <property type="match status" value="1"/>
</dbReference>
<dbReference type="Gene3D" id="1.10.150.300">
    <property type="entry name" value="TGS-like domain"/>
    <property type="match status" value="1"/>
</dbReference>
<feature type="binding site" evidence="9">
    <location>
        <position position="248"/>
    </location>
    <ligand>
        <name>ATP</name>
        <dbReference type="ChEBI" id="CHEBI:30616"/>
    </ligand>
</feature>
<dbReference type="GO" id="GO:0005525">
    <property type="term" value="F:GTP binding"/>
    <property type="evidence" value="ECO:0007669"/>
    <property type="project" value="InterPro"/>
</dbReference>
<dbReference type="GO" id="GO:0005524">
    <property type="term" value="F:ATP binding"/>
    <property type="evidence" value="ECO:0007669"/>
    <property type="project" value="UniProtKB-UniRule"/>
</dbReference>
<dbReference type="PANTHER" id="PTHR23305">
    <property type="entry name" value="OBG GTPASE FAMILY"/>
    <property type="match status" value="1"/>
</dbReference>
<dbReference type="Gene3D" id="3.10.20.30">
    <property type="match status" value="1"/>
</dbReference>
<keyword evidence="8" id="KW-0460">Magnesium</keyword>
<keyword evidence="5 9" id="KW-0547">Nucleotide-binding</keyword>
<reference evidence="12 13" key="1">
    <citation type="journal article" date="2013" name="Nature">
        <title>The genomes of four tapeworm species reveal adaptations to parasitism.</title>
        <authorList>
            <person name="Tsai I.J."/>
            <person name="Zarowiecki M."/>
            <person name="Holroyd N."/>
            <person name="Garciarrubio A."/>
            <person name="Sanchez-Flores A."/>
            <person name="Brooks K.L."/>
            <person name="Tracey A."/>
            <person name="Bobes R.J."/>
            <person name="Fragoso G."/>
            <person name="Sciutto E."/>
            <person name="Aslett M."/>
            <person name="Beasley H."/>
            <person name="Bennett H.M."/>
            <person name="Cai J."/>
            <person name="Camicia F."/>
            <person name="Clark R."/>
            <person name="Cucher M."/>
            <person name="De Silva N."/>
            <person name="Day T.A."/>
            <person name="Deplazes P."/>
            <person name="Estrada K."/>
            <person name="Fernandez C."/>
            <person name="Holland P.W."/>
            <person name="Hou J."/>
            <person name="Hu S."/>
            <person name="Huckvale T."/>
            <person name="Hung S.S."/>
            <person name="Kamenetzky L."/>
            <person name="Keane J.A."/>
            <person name="Kiss F."/>
            <person name="Koziol U."/>
            <person name="Lambert O."/>
            <person name="Liu K."/>
            <person name="Luo X."/>
            <person name="Luo Y."/>
            <person name="Macchiaroli N."/>
            <person name="Nichol S."/>
            <person name="Paps J."/>
            <person name="Parkinson J."/>
            <person name="Pouchkina-Stantcheva N."/>
            <person name="Riddiford N."/>
            <person name="Rosenzvit M."/>
            <person name="Salinas G."/>
            <person name="Wasmuth J.D."/>
            <person name="Zamanian M."/>
            <person name="Zheng Y."/>
            <person name="Cai X."/>
            <person name="Soberon X."/>
            <person name="Olson P.D."/>
            <person name="Laclette J.P."/>
            <person name="Brehm K."/>
            <person name="Berriman M."/>
            <person name="Garciarrubio A."/>
            <person name="Bobes R.J."/>
            <person name="Fragoso G."/>
            <person name="Sanchez-Flores A."/>
            <person name="Estrada K."/>
            <person name="Cevallos M.A."/>
            <person name="Morett E."/>
            <person name="Gonzalez V."/>
            <person name="Portillo T."/>
            <person name="Ochoa-Leyva A."/>
            <person name="Jose M.V."/>
            <person name="Sciutto E."/>
            <person name="Landa A."/>
            <person name="Jimenez L."/>
            <person name="Valdes V."/>
            <person name="Carrero J.C."/>
            <person name="Larralde C."/>
            <person name="Morales-Montor J."/>
            <person name="Limon-Lason J."/>
            <person name="Soberon X."/>
            <person name="Laclette J.P."/>
        </authorList>
    </citation>
    <scope>NUCLEOTIDE SEQUENCE [LARGE SCALE GENOMIC DNA]</scope>
</reference>
<dbReference type="OrthoDB" id="424823at2759"/>
<dbReference type="PIRSF" id="PIRSF006641">
    <property type="entry name" value="CHP00092"/>
    <property type="match status" value="1"/>
</dbReference>
<evidence type="ECO:0000259" key="11">
    <source>
        <dbReference type="PROSITE" id="PS51880"/>
    </source>
</evidence>
<dbReference type="GO" id="GO:0046872">
    <property type="term" value="F:metal ion binding"/>
    <property type="evidence" value="ECO:0007669"/>
    <property type="project" value="UniProtKB-KW"/>
</dbReference>
<evidence type="ECO:0000256" key="9">
    <source>
        <dbReference type="HAMAP-Rule" id="MF_03167"/>
    </source>
</evidence>
<feature type="binding site" evidence="9">
    <location>
        <begin position="50"/>
        <end position="55"/>
    </location>
    <ligand>
        <name>ATP</name>
        <dbReference type="ChEBI" id="CHEBI:30616"/>
    </ligand>
</feature>
<keyword evidence="3 9" id="KW-0963">Cytoplasm</keyword>
<dbReference type="InterPro" id="IPR027417">
    <property type="entry name" value="P-loop_NTPase"/>
</dbReference>
<evidence type="ECO:0000313" key="13">
    <source>
        <dbReference type="Proteomes" id="UP000492820"/>
    </source>
</evidence>
<dbReference type="CDD" id="cd04867">
    <property type="entry name" value="TGS_YchF_OLA1"/>
    <property type="match status" value="1"/>
</dbReference>
<proteinExistence type="inferred from homology"/>
<evidence type="ECO:0000259" key="10">
    <source>
        <dbReference type="PROSITE" id="PS51710"/>
    </source>
</evidence>
<keyword evidence="7 9" id="KW-0067">ATP-binding</keyword>
<dbReference type="InterPro" id="IPR004396">
    <property type="entry name" value="ATPase_YchF/OLA1"/>
</dbReference>
<dbReference type="InterPro" id="IPR041706">
    <property type="entry name" value="YchF_N"/>
</dbReference>
<dbReference type="Proteomes" id="UP000492820">
    <property type="component" value="Unassembled WGS sequence"/>
</dbReference>
<dbReference type="WBParaSite" id="EgrG_000677800">
    <property type="protein sequence ID" value="EgrG_000677800"/>
    <property type="gene ID" value="EgrG_000677800"/>
</dbReference>
<comment type="subunit">
    <text evidence="9">Monomer.</text>
</comment>
<dbReference type="InterPro" id="IPR031167">
    <property type="entry name" value="G_OBG"/>
</dbReference>
<evidence type="ECO:0000256" key="2">
    <source>
        <dbReference type="ARBA" id="ARBA00004496"/>
    </source>
</evidence>
<organism evidence="12">
    <name type="scientific">Echinococcus granulosus</name>
    <name type="common">Hydatid tapeworm</name>
    <dbReference type="NCBI Taxonomy" id="6210"/>
    <lineage>
        <taxon>Eukaryota</taxon>
        <taxon>Metazoa</taxon>
        <taxon>Spiralia</taxon>
        <taxon>Lophotrochozoa</taxon>
        <taxon>Platyhelminthes</taxon>
        <taxon>Cestoda</taxon>
        <taxon>Eucestoda</taxon>
        <taxon>Cyclophyllidea</taxon>
        <taxon>Taeniidae</taxon>
        <taxon>Echinococcus</taxon>
        <taxon>Echinococcus granulosus group</taxon>
    </lineage>
</organism>
<evidence type="ECO:0000256" key="1">
    <source>
        <dbReference type="ARBA" id="ARBA00001946"/>
    </source>
</evidence>
<evidence type="ECO:0000256" key="4">
    <source>
        <dbReference type="ARBA" id="ARBA00022723"/>
    </source>
</evidence>
<accession>A0A068WFQ1</accession>
<feature type="domain" description="OBG-type G" evidence="10">
    <location>
        <begin position="41"/>
        <end position="300"/>
    </location>
</feature>
<dbReference type="CDD" id="cd01900">
    <property type="entry name" value="YchF"/>
    <property type="match status" value="1"/>
</dbReference>
<evidence type="ECO:0000256" key="8">
    <source>
        <dbReference type="ARBA" id="ARBA00022842"/>
    </source>
</evidence>
<dbReference type="GO" id="GO:0016887">
    <property type="term" value="F:ATP hydrolysis activity"/>
    <property type="evidence" value="ECO:0007669"/>
    <property type="project" value="UniProtKB-UniRule"/>
</dbReference>
<reference evidence="14" key="3">
    <citation type="submission" date="2020-10" db="UniProtKB">
        <authorList>
            <consortium name="WormBaseParasite"/>
        </authorList>
    </citation>
    <scope>IDENTIFICATION</scope>
</reference>
<evidence type="ECO:0000256" key="7">
    <source>
        <dbReference type="ARBA" id="ARBA00022840"/>
    </source>
</evidence>
<dbReference type="InterPro" id="IPR012676">
    <property type="entry name" value="TGS-like"/>
</dbReference>
<comment type="function">
    <text evidence="9">Hydrolyzes ATP, and can also hydrolyze GTP with lower efficiency. Has lower affinity for GTP.</text>
</comment>
<dbReference type="NCBIfam" id="TIGR00092">
    <property type="entry name" value="redox-regulated ATPase YchF"/>
    <property type="match status" value="1"/>
</dbReference>
<dbReference type="AlphaFoldDB" id="A0A068WFQ1"/>
<dbReference type="Pfam" id="PF06071">
    <property type="entry name" value="YchF-GTPase_C"/>
    <property type="match status" value="1"/>
</dbReference>
<comment type="similarity">
    <text evidence="9">Belongs to the TRAFAC class OBG-HflX-like GTPase superfamily. OBG GTPase family. YchF/OLA1 subfamily.</text>
</comment>
<dbReference type="InterPro" id="IPR004095">
    <property type="entry name" value="TGS"/>
</dbReference>
<dbReference type="InterPro" id="IPR006073">
    <property type="entry name" value="GTP-bd"/>
</dbReference>
<keyword evidence="4" id="KW-0479">Metal-binding</keyword>
<evidence type="ECO:0000256" key="5">
    <source>
        <dbReference type="ARBA" id="ARBA00022741"/>
    </source>
</evidence>
<evidence type="ECO:0000256" key="6">
    <source>
        <dbReference type="ARBA" id="ARBA00022801"/>
    </source>
</evidence>
<protein>
    <recommendedName>
        <fullName evidence="9">Obg-like ATPase 1</fullName>
    </recommendedName>
</protein>
<keyword evidence="6 9" id="KW-0378">Hydrolase</keyword>
<reference evidence="12" key="2">
    <citation type="submission" date="2014-06" db="EMBL/GenBank/DDBJ databases">
        <authorList>
            <person name="Aslett M."/>
        </authorList>
    </citation>
    <scope>NUCLEOTIDE SEQUENCE</scope>
</reference>
<dbReference type="EMBL" id="LK028578">
    <property type="protein sequence ID" value="CDS18927.1"/>
    <property type="molecule type" value="Genomic_DNA"/>
</dbReference>
<dbReference type="HAMAP" id="MF_00944">
    <property type="entry name" value="YchF_OLA1_ATPase"/>
    <property type="match status" value="1"/>
</dbReference>
<dbReference type="PROSITE" id="PS51880">
    <property type="entry name" value="TGS"/>
    <property type="match status" value="1"/>
</dbReference>
<sequence length="414" mass="46516">MEGVTRTRRAYRVVVISSTLMSKKKAEVPKTVLFGRIGTNLKCGIVGLPNVGKSTFFNVLTTSAAAAANFPFCTIEPNESRVAVPDERFDYLCEHYQPVSRVPAYLNVVDIAGLVKGAHEGAGLGNAFLSHIKAVDGIFQVLRIFDDPDVSHVEGDVDPIRDLEIIREELRLKDEEYVNTTFDKLEKSVIRGGDKKQKPDYDCIAKAKHLLCEERKGIRFGEWNAAEIEILNDHLFITSKPVIYLINMSQKDFFRKKNKWLVKIKEYVDANDPGAVMIPFSADFELRYAEMSEAEKKAFSEENPSVHSQLPKIIQTGYKALQLIYFFTAGKDEVKAWTIQKNTKAPQAAGKIHTDMERGFIMAEVMAFDEFKAEGSEAACKAAGKYRQKGRDYIVQDGDIIYFKFNAGAGLKKK</sequence>
<dbReference type="GO" id="GO:0043023">
    <property type="term" value="F:ribosomal large subunit binding"/>
    <property type="evidence" value="ECO:0007669"/>
    <property type="project" value="UniProtKB-UniRule"/>
</dbReference>
<dbReference type="Gene3D" id="3.40.50.300">
    <property type="entry name" value="P-loop containing nucleotide triphosphate hydrolases"/>
    <property type="match status" value="1"/>
</dbReference>
<dbReference type="FunFam" id="1.10.150.300:FF:000003">
    <property type="entry name" value="Obg-like ATPase 1"/>
    <property type="match status" value="1"/>
</dbReference>
<comment type="cofactor">
    <cofactor evidence="1">
        <name>Mg(2+)</name>
        <dbReference type="ChEBI" id="CHEBI:18420"/>
    </cofactor>
</comment>
<feature type="domain" description="TGS" evidence="11">
    <location>
        <begin position="322"/>
        <end position="405"/>
    </location>
</feature>
<dbReference type="Pfam" id="PF01926">
    <property type="entry name" value="MMR_HSR1"/>
    <property type="match status" value="1"/>
</dbReference>
<dbReference type="InterPro" id="IPR013029">
    <property type="entry name" value="YchF_C"/>
</dbReference>
<evidence type="ECO:0000313" key="12">
    <source>
        <dbReference type="EMBL" id="CDS18927.1"/>
    </source>
</evidence>
<evidence type="ECO:0000256" key="3">
    <source>
        <dbReference type="ARBA" id="ARBA00022490"/>
    </source>
</evidence>
<name>A0A068WFQ1_ECHGR</name>
<dbReference type="PRINTS" id="PR00326">
    <property type="entry name" value="GTP1OBG"/>
</dbReference>
<dbReference type="SUPFAM" id="SSF81271">
    <property type="entry name" value="TGS-like"/>
    <property type="match status" value="1"/>
</dbReference>
<comment type="subcellular location">
    <subcellularLocation>
        <location evidence="2 9">Cytoplasm</location>
    </subcellularLocation>
</comment>
<dbReference type="InterPro" id="IPR023192">
    <property type="entry name" value="TGS-like_dom_sf"/>
</dbReference>